<feature type="transmembrane region" description="Helical" evidence="6">
    <location>
        <begin position="277"/>
        <end position="295"/>
    </location>
</feature>
<dbReference type="GO" id="GO:0005385">
    <property type="term" value="F:zinc ion transmembrane transporter activity"/>
    <property type="evidence" value="ECO:0007669"/>
    <property type="project" value="TreeGrafter"/>
</dbReference>
<evidence type="ECO:0000256" key="6">
    <source>
        <dbReference type="SAM" id="Phobius"/>
    </source>
</evidence>
<evidence type="ECO:0000256" key="1">
    <source>
        <dbReference type="ARBA" id="ARBA00004141"/>
    </source>
</evidence>
<feature type="compositionally biased region" description="Basic and acidic residues" evidence="5">
    <location>
        <begin position="105"/>
        <end position="123"/>
    </location>
</feature>
<gene>
    <name evidence="7" type="ORF">TRFO_01802</name>
</gene>
<feature type="transmembrane region" description="Helical" evidence="6">
    <location>
        <begin position="180"/>
        <end position="203"/>
    </location>
</feature>
<dbReference type="GeneID" id="94825019"/>
<feature type="transmembrane region" description="Helical" evidence="6">
    <location>
        <begin position="239"/>
        <end position="256"/>
    </location>
</feature>
<feature type="transmembrane region" description="Helical" evidence="6">
    <location>
        <begin position="215"/>
        <end position="233"/>
    </location>
</feature>
<feature type="transmembrane region" description="Helical" evidence="6">
    <location>
        <begin position="35"/>
        <end position="56"/>
    </location>
</feature>
<evidence type="ECO:0000256" key="5">
    <source>
        <dbReference type="SAM" id="MobiDB-lite"/>
    </source>
</evidence>
<evidence type="ECO:0000313" key="7">
    <source>
        <dbReference type="EMBL" id="OHS98765.1"/>
    </source>
</evidence>
<proteinExistence type="predicted"/>
<dbReference type="AlphaFoldDB" id="A0A1J4JMJ4"/>
<keyword evidence="3 6" id="KW-1133">Transmembrane helix</keyword>
<feature type="transmembrane region" description="Helical" evidence="6">
    <location>
        <begin position="6"/>
        <end position="28"/>
    </location>
</feature>
<keyword evidence="8" id="KW-1185">Reference proteome</keyword>
<accession>A0A1J4JMJ4</accession>
<dbReference type="PANTHER" id="PTHR11040:SF140">
    <property type="entry name" value="ZRT (ZRT), IRT- (IRT-) LIKE PROTEIN TRANSPORTER"/>
    <property type="match status" value="1"/>
</dbReference>
<keyword evidence="4 6" id="KW-0472">Membrane</keyword>
<reference evidence="7" key="1">
    <citation type="submission" date="2016-10" db="EMBL/GenBank/DDBJ databases">
        <authorList>
            <person name="Benchimol M."/>
            <person name="Almeida L.G."/>
            <person name="Vasconcelos A.T."/>
            <person name="Perreira-Neves A."/>
            <person name="Rosa I.A."/>
            <person name="Tasca T."/>
            <person name="Bogo M.R."/>
            <person name="de Souza W."/>
        </authorList>
    </citation>
    <scope>NUCLEOTIDE SEQUENCE [LARGE SCALE GENOMIC DNA]</scope>
    <source>
        <strain evidence="7">K</strain>
    </source>
</reference>
<name>A0A1J4JMJ4_9EUKA</name>
<organism evidence="7 8">
    <name type="scientific">Tritrichomonas foetus</name>
    <dbReference type="NCBI Taxonomy" id="1144522"/>
    <lineage>
        <taxon>Eukaryota</taxon>
        <taxon>Metamonada</taxon>
        <taxon>Parabasalia</taxon>
        <taxon>Tritrichomonadida</taxon>
        <taxon>Tritrichomonadidae</taxon>
        <taxon>Tritrichomonas</taxon>
    </lineage>
</organism>
<dbReference type="GO" id="GO:0016020">
    <property type="term" value="C:membrane"/>
    <property type="evidence" value="ECO:0007669"/>
    <property type="project" value="UniProtKB-SubCell"/>
</dbReference>
<dbReference type="EMBL" id="MLAK01001037">
    <property type="protein sequence ID" value="OHS98765.1"/>
    <property type="molecule type" value="Genomic_DNA"/>
</dbReference>
<dbReference type="Pfam" id="PF02535">
    <property type="entry name" value="Zip"/>
    <property type="match status" value="1"/>
</dbReference>
<feature type="transmembrane region" description="Helical" evidence="6">
    <location>
        <begin position="68"/>
        <end position="90"/>
    </location>
</feature>
<feature type="transmembrane region" description="Helical" evidence="6">
    <location>
        <begin position="154"/>
        <end position="174"/>
    </location>
</feature>
<sequence length="302" mass="33414">MTTEYTFKFLSAIVIFILNLLFSFLPLYVTAQTRWVSLAESLAGGVFLGAGIVHLYPEAFCSTEKIFHGPIGAVVSLICFCVLFILEIFASSHSHHHSQQSKNGTNRDSESDSDSRHLIDHNESNPVLNEGNLSTNFVKNEIGNISGKLDSVTFLIYIVLIFHGIVEAIAFGMIGSTQVLVALFSAIIGHKPVESFTLGLMLLKKKITKKLYFSMMLIFSSIAPLTIVLASLVKQVTPQYIAELVTAVSAGAFLFVSFHELTEMLERCRKLDTQSTIYQILSFLIGVAWMSMIGFKSGEHHH</sequence>
<comment type="caution">
    <text evidence="7">The sequence shown here is derived from an EMBL/GenBank/DDBJ whole genome shotgun (WGS) entry which is preliminary data.</text>
</comment>
<evidence type="ECO:0000256" key="4">
    <source>
        <dbReference type="ARBA" id="ARBA00023136"/>
    </source>
</evidence>
<dbReference type="InterPro" id="IPR003689">
    <property type="entry name" value="ZIP"/>
</dbReference>
<evidence type="ECO:0000256" key="2">
    <source>
        <dbReference type="ARBA" id="ARBA00022692"/>
    </source>
</evidence>
<dbReference type="Proteomes" id="UP000179807">
    <property type="component" value="Unassembled WGS sequence"/>
</dbReference>
<keyword evidence="2 6" id="KW-0812">Transmembrane</keyword>
<dbReference type="OrthoDB" id="448280at2759"/>
<dbReference type="VEuPathDB" id="TrichDB:TRFO_01802"/>
<dbReference type="PANTHER" id="PTHR11040">
    <property type="entry name" value="ZINC/IRON TRANSPORTER"/>
    <property type="match status" value="1"/>
</dbReference>
<protein>
    <submittedName>
        <fullName evidence="7">ZIP Zinc transporter family protein</fullName>
    </submittedName>
</protein>
<feature type="region of interest" description="Disordered" evidence="5">
    <location>
        <begin position="96"/>
        <end position="127"/>
    </location>
</feature>
<comment type="subcellular location">
    <subcellularLocation>
        <location evidence="1">Membrane</location>
        <topology evidence="1">Multi-pass membrane protein</topology>
    </subcellularLocation>
</comment>
<evidence type="ECO:0000256" key="3">
    <source>
        <dbReference type="ARBA" id="ARBA00022989"/>
    </source>
</evidence>
<evidence type="ECO:0000313" key="8">
    <source>
        <dbReference type="Proteomes" id="UP000179807"/>
    </source>
</evidence>
<dbReference type="RefSeq" id="XP_068351902.1">
    <property type="nucleotide sequence ID" value="XM_068490315.1"/>
</dbReference>